<dbReference type="KEGG" id="sphu:SPPYR_1767"/>
<dbReference type="Gene3D" id="3.40.50.150">
    <property type="entry name" value="Vaccinia Virus protein VP39"/>
    <property type="match status" value="1"/>
</dbReference>
<dbReference type="CDD" id="cd02440">
    <property type="entry name" value="AdoMet_MTases"/>
    <property type="match status" value="1"/>
</dbReference>
<dbReference type="AlphaFoldDB" id="A0A1Y5PZE1"/>
<evidence type="ECO:0000256" key="1">
    <source>
        <dbReference type="ARBA" id="ARBA00022603"/>
    </source>
</evidence>
<organism evidence="4">
    <name type="scientific">uncultured Sphingopyxis sp</name>
    <dbReference type="NCBI Taxonomy" id="310581"/>
    <lineage>
        <taxon>Bacteria</taxon>
        <taxon>Pseudomonadati</taxon>
        <taxon>Pseudomonadota</taxon>
        <taxon>Alphaproteobacteria</taxon>
        <taxon>Sphingomonadales</taxon>
        <taxon>Sphingomonadaceae</taxon>
        <taxon>Sphingopyxis</taxon>
        <taxon>environmental samples</taxon>
    </lineage>
</organism>
<gene>
    <name evidence="4" type="ORF">SPPYR_1767</name>
</gene>
<dbReference type="InterPro" id="IPR029063">
    <property type="entry name" value="SAM-dependent_MTases_sf"/>
</dbReference>
<accession>A0A1Y5PZE1</accession>
<dbReference type="EMBL" id="LT598653">
    <property type="protein sequence ID" value="SBV32887.1"/>
    <property type="molecule type" value="Genomic_DNA"/>
</dbReference>
<feature type="domain" description="Methyltransferase" evidence="3">
    <location>
        <begin position="50"/>
        <end position="144"/>
    </location>
</feature>
<keyword evidence="1" id="KW-0489">Methyltransferase</keyword>
<evidence type="ECO:0000256" key="2">
    <source>
        <dbReference type="ARBA" id="ARBA00022679"/>
    </source>
</evidence>
<reference evidence="4" key="1">
    <citation type="submission" date="2016-03" db="EMBL/GenBank/DDBJ databases">
        <authorList>
            <person name="Ploux O."/>
        </authorList>
    </citation>
    <scope>NUCLEOTIDE SEQUENCE</scope>
    <source>
        <strain evidence="4">UC10</strain>
    </source>
</reference>
<evidence type="ECO:0000313" key="4">
    <source>
        <dbReference type="EMBL" id="SBV32887.1"/>
    </source>
</evidence>
<evidence type="ECO:0000259" key="3">
    <source>
        <dbReference type="Pfam" id="PF13649"/>
    </source>
</evidence>
<proteinExistence type="predicted"/>
<protein>
    <recommendedName>
        <fullName evidence="3">Methyltransferase domain-containing protein</fullName>
    </recommendedName>
</protein>
<name>A0A1Y5PZE1_9SPHN</name>
<dbReference type="InterPro" id="IPR041698">
    <property type="entry name" value="Methyltransf_25"/>
</dbReference>
<dbReference type="Pfam" id="PF13649">
    <property type="entry name" value="Methyltransf_25"/>
    <property type="match status" value="1"/>
</dbReference>
<dbReference type="PANTHER" id="PTHR43861:SF1">
    <property type="entry name" value="TRANS-ACONITATE 2-METHYLTRANSFERASE"/>
    <property type="match status" value="1"/>
</dbReference>
<dbReference type="RefSeq" id="WP_295326378.1">
    <property type="nucleotide sequence ID" value="NZ_LT598653.1"/>
</dbReference>
<sequence length="283" mass="29838">MPDALPAPTHDWNGDSGDRWAANLTRLDLMLQDFSDAAIAAANAKPGEHILDIGCGSGTSTFALARCVEPGGHVLGVDISEQLIAIARAATPAGAPVEFRLADAATARLTAGRFDLLFSRFGVMFFDDPVAAFAHMRGALRPGGRLAFVCWRGAAENDWVRLPMSAIRDIVEVPAADPDAPGPFAFGDRERLARILAAAGFTAIDIAPFDTAIAYGRGATREEAIDDALDMAFQVGPLSRALADQPEDVRARAATAVRAAFAKRPGDTSIRIDGAAWIVTARG</sequence>
<dbReference type="GO" id="GO:0032259">
    <property type="term" value="P:methylation"/>
    <property type="evidence" value="ECO:0007669"/>
    <property type="project" value="UniProtKB-KW"/>
</dbReference>
<dbReference type="GO" id="GO:0008168">
    <property type="term" value="F:methyltransferase activity"/>
    <property type="evidence" value="ECO:0007669"/>
    <property type="project" value="UniProtKB-KW"/>
</dbReference>
<dbReference type="PANTHER" id="PTHR43861">
    <property type="entry name" value="TRANS-ACONITATE 2-METHYLTRANSFERASE-RELATED"/>
    <property type="match status" value="1"/>
</dbReference>
<dbReference type="SUPFAM" id="SSF53335">
    <property type="entry name" value="S-adenosyl-L-methionine-dependent methyltransferases"/>
    <property type="match status" value="1"/>
</dbReference>
<keyword evidence="2" id="KW-0808">Transferase</keyword>